<keyword evidence="3" id="KW-0677">Repeat</keyword>
<evidence type="ECO:0000256" key="5">
    <source>
        <dbReference type="ARBA" id="ARBA00022833"/>
    </source>
</evidence>
<evidence type="ECO:0000313" key="8">
    <source>
        <dbReference type="EMBL" id="OBR83477.1"/>
    </source>
</evidence>
<reference evidence="8" key="1">
    <citation type="submission" date="2013-07" db="EMBL/GenBank/DDBJ databases">
        <title>The Genome Sequence of Cryptococcus dejecticola CBS10117.</title>
        <authorList>
            <consortium name="The Broad Institute Genome Sequencing Platform"/>
            <person name="Cuomo C."/>
            <person name="Litvintseva A."/>
            <person name="Chen Y."/>
            <person name="Heitman J."/>
            <person name="Sun S."/>
            <person name="Springer D."/>
            <person name="Dromer F."/>
            <person name="Young S.K."/>
            <person name="Zeng Q."/>
            <person name="Gargeya S."/>
            <person name="Fitzgerald M."/>
            <person name="Abouelleil A."/>
            <person name="Alvarado L."/>
            <person name="Berlin A.M."/>
            <person name="Chapman S.B."/>
            <person name="Dewar J."/>
            <person name="Goldberg J."/>
            <person name="Griggs A."/>
            <person name="Gujja S."/>
            <person name="Hansen M."/>
            <person name="Howarth C."/>
            <person name="Imamovic A."/>
            <person name="Larimer J."/>
            <person name="McCowan C."/>
            <person name="Murphy C."/>
            <person name="Pearson M."/>
            <person name="Priest M."/>
            <person name="Roberts A."/>
            <person name="Saif S."/>
            <person name="Shea T."/>
            <person name="Sykes S."/>
            <person name="Wortman J."/>
            <person name="Nusbaum C."/>
            <person name="Birren B."/>
        </authorList>
    </citation>
    <scope>NUCLEOTIDE SEQUENCE [LARGE SCALE GENOMIC DNA]</scope>
    <source>
        <strain evidence="8">CBS 10117</strain>
    </source>
</reference>
<evidence type="ECO:0000256" key="1">
    <source>
        <dbReference type="ARBA" id="ARBA00004123"/>
    </source>
</evidence>
<accession>A0A1A6A090</accession>
<reference evidence="9" key="2">
    <citation type="submission" date="2013-07" db="EMBL/GenBank/DDBJ databases">
        <authorList>
            <consortium name="The Broad Institute Genome Sequencing Platform"/>
            <person name="Cuomo C."/>
            <person name="Litvintseva A."/>
            <person name="Chen Y."/>
            <person name="Heitman J."/>
            <person name="Sun S."/>
            <person name="Springer D."/>
            <person name="Dromer F."/>
            <person name="Young S.K."/>
            <person name="Zeng Q."/>
            <person name="Gargeya S."/>
            <person name="Fitzgerald M."/>
            <person name="Abouelleil A."/>
            <person name="Alvarado L."/>
            <person name="Berlin A.M."/>
            <person name="Chapman S.B."/>
            <person name="Dewar J."/>
            <person name="Goldberg J."/>
            <person name="Griggs A."/>
            <person name="Gujja S."/>
            <person name="Hansen M."/>
            <person name="Howarth C."/>
            <person name="Imamovic A."/>
            <person name="Larimer J."/>
            <person name="McCowan C."/>
            <person name="Murphy C."/>
            <person name="Pearson M."/>
            <person name="Priest M."/>
            <person name="Roberts A."/>
            <person name="Saif S."/>
            <person name="Shea T."/>
            <person name="Sykes S."/>
            <person name="Wortman J."/>
            <person name="Nusbaum C."/>
            <person name="Birren B."/>
        </authorList>
    </citation>
    <scope>NUCLEOTIDE SEQUENCE</scope>
    <source>
        <strain evidence="9">CBS 10117</strain>
    </source>
</reference>
<organism evidence="8">
    <name type="scientific">Kwoniella dejecticola CBS 10117</name>
    <dbReference type="NCBI Taxonomy" id="1296121"/>
    <lineage>
        <taxon>Eukaryota</taxon>
        <taxon>Fungi</taxon>
        <taxon>Dikarya</taxon>
        <taxon>Basidiomycota</taxon>
        <taxon>Agaricomycotina</taxon>
        <taxon>Tremellomycetes</taxon>
        <taxon>Tremellales</taxon>
        <taxon>Cryptococcaceae</taxon>
        <taxon>Kwoniella</taxon>
    </lineage>
</organism>
<dbReference type="InterPro" id="IPR051059">
    <property type="entry name" value="VerF-like"/>
</dbReference>
<feature type="region of interest" description="Disordered" evidence="7">
    <location>
        <begin position="137"/>
        <end position="166"/>
    </location>
</feature>
<keyword evidence="4" id="KW-0863">Zinc-finger</keyword>
<gene>
    <name evidence="8" type="ORF">I303_05756</name>
    <name evidence="9" type="ORF">I303_105734</name>
</gene>
<evidence type="ECO:0000313" key="10">
    <source>
        <dbReference type="Proteomes" id="UP000078595"/>
    </source>
</evidence>
<protein>
    <recommendedName>
        <fullName evidence="11">Transcription factor domain-containing protein</fullName>
    </recommendedName>
</protein>
<keyword evidence="10" id="KW-1185">Reference proteome</keyword>
<dbReference type="GO" id="GO:0000785">
    <property type="term" value="C:chromatin"/>
    <property type="evidence" value="ECO:0007669"/>
    <property type="project" value="TreeGrafter"/>
</dbReference>
<dbReference type="GO" id="GO:0006351">
    <property type="term" value="P:DNA-templated transcription"/>
    <property type="evidence" value="ECO:0007669"/>
    <property type="project" value="InterPro"/>
</dbReference>
<dbReference type="Proteomes" id="UP000078595">
    <property type="component" value="Chromosome 7"/>
</dbReference>
<feature type="compositionally biased region" description="Basic and acidic residues" evidence="7">
    <location>
        <begin position="145"/>
        <end position="166"/>
    </location>
</feature>
<keyword evidence="2" id="KW-0479">Metal-binding</keyword>
<keyword evidence="6" id="KW-0539">Nucleus</keyword>
<sequence length="708" mass="77996">MTPFDQNDSLAGPTPESSELTAALPPYAEVSQASTETGDVWMADGMHTPDSIIRATQPDADLTGQCQPPDIASANDQENGLHAQQVEPTSDFLPFPSSSGYDIWQLLAQESLPDSHSLHASPEFLAQLGLDSNPFLHSTSINSEPLHDKGREGHTEERRDSSETEHFFLDRSSFEGPSLASSGVNAEERGEYILSATSTMMARMTSNIPSEVSPLTSDFLGLCMNMFWTRIWPTCPIIHPSTFNMRQTSAPLLMNMIALGSLASQKRSLQVKGTSLWTLVNRSITLSWHQLIENRAQHDPCNGRQLIQTLALGLLFASVSASPHIINAAGLSVANGFRWLQLSGQTDGSNIHRQLIPAPEEHLSSSDLDSRWRQWAVLEDLKRAQCMIYQGDCELSNLSSLPPTGRPLSLGIGGMCDDEATYLAPNPAAWRRAAEAFHAKVPSVLLRPTNQLYHHFFNTDTSLDKDLALLPMMARVILLDGLNAFINEYPHLTHVPDFGLADLGAIDLALARYHTILLDQTVDPRSKSVLISRWHEVCIVLGRVKAEEKGLSGLNLWESSLGRHMLLHANAIRQSVENIRIGRNKVPSPTHVQSTYVAALVIRDYVNVKKERSWQGASTSFSLNREEDWEELNNSVGVSCSNLTFAPQSYPVTVVTGKDFILYSGVPFLNGLPLGIHDIDPLITVLAGLGRTYPRAEQLAAQLDDQYM</sequence>
<evidence type="ECO:0000256" key="3">
    <source>
        <dbReference type="ARBA" id="ARBA00022737"/>
    </source>
</evidence>
<feature type="compositionally biased region" description="Polar residues" evidence="7">
    <location>
        <begin position="1"/>
        <end position="20"/>
    </location>
</feature>
<dbReference type="GeneID" id="28969455"/>
<dbReference type="OrthoDB" id="3945418at2759"/>
<dbReference type="RefSeq" id="XP_018261319.1">
    <property type="nucleotide sequence ID" value="XM_018409047.1"/>
</dbReference>
<evidence type="ECO:0000256" key="2">
    <source>
        <dbReference type="ARBA" id="ARBA00022723"/>
    </source>
</evidence>
<dbReference type="PANTHER" id="PTHR40626:SF14">
    <property type="entry name" value="C2H2 TYPE ZINC FINGER DOMAIN PROTEIN (AFU_ORTHOLOGUE AFUA_1G02360)"/>
    <property type="match status" value="1"/>
</dbReference>
<evidence type="ECO:0008006" key="11">
    <source>
        <dbReference type="Google" id="ProtNLM"/>
    </source>
</evidence>
<evidence type="ECO:0000256" key="4">
    <source>
        <dbReference type="ARBA" id="ARBA00022771"/>
    </source>
</evidence>
<dbReference type="GO" id="GO:0008270">
    <property type="term" value="F:zinc ion binding"/>
    <property type="evidence" value="ECO:0007669"/>
    <property type="project" value="UniProtKB-KW"/>
</dbReference>
<proteinExistence type="predicted"/>
<evidence type="ECO:0000256" key="7">
    <source>
        <dbReference type="SAM" id="MobiDB-lite"/>
    </source>
</evidence>
<dbReference type="EMBL" id="KI894033">
    <property type="protein sequence ID" value="OBR83477.1"/>
    <property type="molecule type" value="Genomic_DNA"/>
</dbReference>
<dbReference type="EMBL" id="CP144536">
    <property type="protein sequence ID" value="WWC63134.1"/>
    <property type="molecule type" value="Genomic_DNA"/>
</dbReference>
<evidence type="ECO:0000256" key="6">
    <source>
        <dbReference type="ARBA" id="ARBA00023242"/>
    </source>
</evidence>
<keyword evidence="5" id="KW-0862">Zinc</keyword>
<dbReference type="KEGG" id="kdj:28969455"/>
<name>A0A1A6A090_9TREE</name>
<comment type="subcellular location">
    <subcellularLocation>
        <location evidence="1">Nucleus</location>
    </subcellularLocation>
</comment>
<dbReference type="GO" id="GO:0000978">
    <property type="term" value="F:RNA polymerase II cis-regulatory region sequence-specific DNA binding"/>
    <property type="evidence" value="ECO:0007669"/>
    <property type="project" value="InterPro"/>
</dbReference>
<feature type="region of interest" description="Disordered" evidence="7">
    <location>
        <begin position="1"/>
        <end position="48"/>
    </location>
</feature>
<dbReference type="GO" id="GO:0005634">
    <property type="term" value="C:nucleus"/>
    <property type="evidence" value="ECO:0007669"/>
    <property type="project" value="UniProtKB-SubCell"/>
</dbReference>
<dbReference type="PANTHER" id="PTHR40626">
    <property type="entry name" value="MIP31509P"/>
    <property type="match status" value="1"/>
</dbReference>
<dbReference type="VEuPathDB" id="FungiDB:I303_05756"/>
<reference evidence="9" key="3">
    <citation type="submission" date="2024-02" db="EMBL/GenBank/DDBJ databases">
        <title>Comparative genomics of Cryptococcus and Kwoniella reveals pathogenesis evolution and contrasting modes of karyotype evolution via chromosome fusion or intercentromeric recombination.</title>
        <authorList>
            <person name="Coelho M.A."/>
            <person name="David-Palma M."/>
            <person name="Shea T."/>
            <person name="Bowers K."/>
            <person name="McGinley-Smith S."/>
            <person name="Mohammad A.W."/>
            <person name="Gnirke A."/>
            <person name="Yurkov A.M."/>
            <person name="Nowrousian M."/>
            <person name="Sun S."/>
            <person name="Cuomo C.A."/>
            <person name="Heitman J."/>
        </authorList>
    </citation>
    <scope>NUCLEOTIDE SEQUENCE</scope>
    <source>
        <strain evidence="9">CBS 10117</strain>
    </source>
</reference>
<dbReference type="STRING" id="1296121.A0A1A6A090"/>
<dbReference type="GO" id="GO:0000981">
    <property type="term" value="F:DNA-binding transcription factor activity, RNA polymerase II-specific"/>
    <property type="evidence" value="ECO:0007669"/>
    <property type="project" value="InterPro"/>
</dbReference>
<evidence type="ECO:0000313" key="9">
    <source>
        <dbReference type="EMBL" id="WWC63134.1"/>
    </source>
</evidence>
<dbReference type="AlphaFoldDB" id="A0A1A6A090"/>